<reference evidence="2" key="1">
    <citation type="submission" date="2022-01" db="EMBL/GenBank/DDBJ databases">
        <title>Comparative genomics reveals a dynamic genome evolution in the ectomycorrhizal milk-cap (Lactarius) mushrooms.</title>
        <authorList>
            <consortium name="DOE Joint Genome Institute"/>
            <person name="Lebreton A."/>
            <person name="Tang N."/>
            <person name="Kuo A."/>
            <person name="LaButti K."/>
            <person name="Drula E."/>
            <person name="Barry K."/>
            <person name="Clum A."/>
            <person name="Lipzen A."/>
            <person name="Mousain D."/>
            <person name="Ng V."/>
            <person name="Wang R."/>
            <person name="Wang X."/>
            <person name="Dai Y."/>
            <person name="Henrissat B."/>
            <person name="Grigoriev I.V."/>
            <person name="Guerin-Laguette A."/>
            <person name="Yu F."/>
            <person name="Martin F.M."/>
        </authorList>
    </citation>
    <scope>NUCLEOTIDE SEQUENCE</scope>
    <source>
        <strain evidence="2">QP</strain>
    </source>
</reference>
<evidence type="ECO:0000256" key="1">
    <source>
        <dbReference type="SAM" id="Phobius"/>
    </source>
</evidence>
<dbReference type="Proteomes" id="UP001201163">
    <property type="component" value="Unassembled WGS sequence"/>
</dbReference>
<keyword evidence="1" id="KW-0472">Membrane</keyword>
<dbReference type="AlphaFoldDB" id="A0AAD4LKC2"/>
<keyword evidence="1" id="KW-0812">Transmembrane</keyword>
<protein>
    <submittedName>
        <fullName evidence="2">Uncharacterized protein</fullName>
    </submittedName>
</protein>
<name>A0AAD4LKC2_9AGAM</name>
<organism evidence="2 3">
    <name type="scientific">Lactarius akahatsu</name>
    <dbReference type="NCBI Taxonomy" id="416441"/>
    <lineage>
        <taxon>Eukaryota</taxon>
        <taxon>Fungi</taxon>
        <taxon>Dikarya</taxon>
        <taxon>Basidiomycota</taxon>
        <taxon>Agaricomycotina</taxon>
        <taxon>Agaricomycetes</taxon>
        <taxon>Russulales</taxon>
        <taxon>Russulaceae</taxon>
        <taxon>Lactarius</taxon>
    </lineage>
</organism>
<keyword evidence="3" id="KW-1185">Reference proteome</keyword>
<comment type="caution">
    <text evidence="2">The sequence shown here is derived from an EMBL/GenBank/DDBJ whole genome shotgun (WGS) entry which is preliminary data.</text>
</comment>
<sequence length="126" mass="14263">MVFNFSRPEIADHIFWTVVAAILFTTSGEGYFNFYSQWVGFLNRKVEVFWFMFEKVRISPIESSLLRNPSKPRKLVANSAHSAMLGDPTWCVKLVGSSIVLTGIVQALAITTGFEMYAIYEPSVSR</sequence>
<evidence type="ECO:0000313" key="2">
    <source>
        <dbReference type="EMBL" id="KAH8992397.1"/>
    </source>
</evidence>
<gene>
    <name evidence="2" type="ORF">EDB92DRAFT_1945196</name>
</gene>
<accession>A0AAD4LKC2</accession>
<feature type="transmembrane region" description="Helical" evidence="1">
    <location>
        <begin position="14"/>
        <end position="35"/>
    </location>
</feature>
<keyword evidence="1" id="KW-1133">Transmembrane helix</keyword>
<evidence type="ECO:0000313" key="3">
    <source>
        <dbReference type="Proteomes" id="UP001201163"/>
    </source>
</evidence>
<proteinExistence type="predicted"/>
<dbReference type="EMBL" id="JAKELL010000022">
    <property type="protein sequence ID" value="KAH8992397.1"/>
    <property type="molecule type" value="Genomic_DNA"/>
</dbReference>